<comment type="subcellular location">
    <subcellularLocation>
        <location evidence="1">Periplasm</location>
    </subcellularLocation>
</comment>
<evidence type="ECO:0000259" key="6">
    <source>
        <dbReference type="Pfam" id="PF16822"/>
    </source>
</evidence>
<keyword evidence="5" id="KW-1133">Transmembrane helix</keyword>
<dbReference type="Pfam" id="PF16822">
    <property type="entry name" value="ALGX"/>
    <property type="match status" value="1"/>
</dbReference>
<dbReference type="AlphaFoldDB" id="A0A3B1BYH3"/>
<dbReference type="GO" id="GO:0016740">
    <property type="term" value="F:transferase activity"/>
    <property type="evidence" value="ECO:0007669"/>
    <property type="project" value="UniProtKB-KW"/>
</dbReference>
<evidence type="ECO:0000256" key="4">
    <source>
        <dbReference type="ARBA" id="ARBA00022764"/>
    </source>
</evidence>
<feature type="non-terminal residue" evidence="7">
    <location>
        <position position="1"/>
    </location>
</feature>
<dbReference type="GO" id="GO:0042597">
    <property type="term" value="C:periplasmic space"/>
    <property type="evidence" value="ECO:0007669"/>
    <property type="project" value="UniProtKB-SubCell"/>
</dbReference>
<sequence>RLSETVYTADYDTLRDTAWKETKSFRASKDESLIPMQFPGPLDTWAGGEQKEIVMPVTMIGRATLTINFLDSHESAPPMISITVGEDEIGRFRVSRGSGKGGKHWRETGIRSQISVAIPPGRHGADDTLIVIKTLEGSWAAIQDVTLERQVPHWLANAVFAGIAILALLWAWWITSRKLWKQYVVNTVLILGSVLVTLFVLELALRNFFPQQEFISSFRPVYIADDEVGFILKPNVKAKLGKDTNRLGMRDYDRYSVKKPKGVFRILVLGDSFTYSLTSMENSYPKYLERMLSGGDVPIEVMNSGVPNYGTDEEYHYLKKYGLRLQPDLVLLAFYVGNDITDNYIHPGYTAVDGVLVSREKASKMTKKEVSWEKRKNLILNKFHLYRLLYLRNYSKFFEKLDREGVQTRKRIDIKRGACITHLNGSVKMDQSKYSGIMLDAWKNTKDYIARVAELTKQSGAKLAIVIIPDAIQQDTKEAIKLRGLYDGKYEWDQPQRSLMEYGKELGVDMYDPLADMMKKSNMERLFYCKDTHFNEKGNRIFAETVAQWIVEKGMLPPGSRISR</sequence>
<protein>
    <recommendedName>
        <fullName evidence="6">AlgX/AlgJ SGNH hydrolase-like domain-containing protein</fullName>
    </recommendedName>
</protein>
<keyword evidence="4" id="KW-0574">Periplasm</keyword>
<keyword evidence="3" id="KW-0732">Signal</keyword>
<evidence type="ECO:0000256" key="5">
    <source>
        <dbReference type="SAM" id="Phobius"/>
    </source>
</evidence>
<dbReference type="EMBL" id="UOGE01000080">
    <property type="protein sequence ID" value="VAX23009.1"/>
    <property type="molecule type" value="Genomic_DNA"/>
</dbReference>
<keyword evidence="5" id="KW-0472">Membrane</keyword>
<keyword evidence="2" id="KW-0808">Transferase</keyword>
<dbReference type="InterPro" id="IPR036514">
    <property type="entry name" value="SGNH_hydro_sf"/>
</dbReference>
<feature type="domain" description="AlgX/AlgJ SGNH hydrolase-like" evidence="6">
    <location>
        <begin position="443"/>
        <end position="553"/>
    </location>
</feature>
<evidence type="ECO:0000256" key="2">
    <source>
        <dbReference type="ARBA" id="ARBA00022679"/>
    </source>
</evidence>
<feature type="transmembrane region" description="Helical" evidence="5">
    <location>
        <begin position="183"/>
        <end position="205"/>
    </location>
</feature>
<dbReference type="InterPro" id="IPR031811">
    <property type="entry name" value="ALGX/ALGJ_SGNH-like"/>
</dbReference>
<feature type="transmembrane region" description="Helical" evidence="5">
    <location>
        <begin position="154"/>
        <end position="174"/>
    </location>
</feature>
<dbReference type="Gene3D" id="3.40.50.1110">
    <property type="entry name" value="SGNH hydrolase"/>
    <property type="match status" value="1"/>
</dbReference>
<organism evidence="7">
    <name type="scientific">hydrothermal vent metagenome</name>
    <dbReference type="NCBI Taxonomy" id="652676"/>
    <lineage>
        <taxon>unclassified sequences</taxon>
        <taxon>metagenomes</taxon>
        <taxon>ecological metagenomes</taxon>
    </lineage>
</organism>
<name>A0A3B1BYH3_9ZZZZ</name>
<evidence type="ECO:0000256" key="3">
    <source>
        <dbReference type="ARBA" id="ARBA00022729"/>
    </source>
</evidence>
<reference evidence="7" key="1">
    <citation type="submission" date="2018-06" db="EMBL/GenBank/DDBJ databases">
        <authorList>
            <person name="Zhirakovskaya E."/>
        </authorList>
    </citation>
    <scope>NUCLEOTIDE SEQUENCE</scope>
</reference>
<dbReference type="CDD" id="cd00229">
    <property type="entry name" value="SGNH_hydrolase"/>
    <property type="match status" value="1"/>
</dbReference>
<proteinExistence type="predicted"/>
<evidence type="ECO:0000256" key="1">
    <source>
        <dbReference type="ARBA" id="ARBA00004418"/>
    </source>
</evidence>
<accession>A0A3B1BYH3</accession>
<gene>
    <name evidence="7" type="ORF">MNBD_NITROSPINAE02-141</name>
</gene>
<dbReference type="SUPFAM" id="SSF52266">
    <property type="entry name" value="SGNH hydrolase"/>
    <property type="match status" value="1"/>
</dbReference>
<evidence type="ECO:0000313" key="7">
    <source>
        <dbReference type="EMBL" id="VAX23009.1"/>
    </source>
</evidence>
<keyword evidence="5" id="KW-0812">Transmembrane</keyword>